<dbReference type="KEGG" id="qsa:O6P43_007148"/>
<protein>
    <submittedName>
        <fullName evidence="3">Pentatricopeptide repeat-containing protein</fullName>
    </submittedName>
</protein>
<dbReference type="FunFam" id="1.25.40.10:FF:001381">
    <property type="entry name" value="Pentatricopeptide repeat-containing protein At1g50270"/>
    <property type="match status" value="1"/>
</dbReference>
<feature type="repeat" description="PPR" evidence="2">
    <location>
        <begin position="275"/>
        <end position="309"/>
    </location>
</feature>
<feature type="repeat" description="PPR" evidence="2">
    <location>
        <begin position="73"/>
        <end position="107"/>
    </location>
</feature>
<dbReference type="Pfam" id="PF13041">
    <property type="entry name" value="PPR_2"/>
    <property type="match status" value="3"/>
</dbReference>
<comment type="caution">
    <text evidence="3">The sequence shown here is derived from an EMBL/GenBank/DDBJ whole genome shotgun (WGS) entry which is preliminary data.</text>
</comment>
<dbReference type="Proteomes" id="UP001163823">
    <property type="component" value="Chromosome 3"/>
</dbReference>
<sequence>MREIFQLCTIRTRIFNLLQYCTSANHIHQIQGQLVLQSLHGDTRVAYHFIAACQSVHCLDLAFRFYTVRPRLHVFVCNSLIRAFCHSHTPRTPLAIYNYMQKNSILPNNYTFPFLFKSLSDFHDFKQAQCIHTHVVKLGHVNDIYVRNSLLDVYASCGHMNLCRRVFDEMLQRDVVSWTVLIMGYRIACKYDDALIVFEQMQYAGVVPNHVTMVNALSACANFGAIEMGCWIHDIIRRNGWELDVILGTSLIDMYAKCGRMEEGLGVFGIMKEKNIFTWNTLIKGLALAKSGEEAVWWFNRMEQEGFKADEVTLIAVLAACSHSGLLVSGRHIFCSLVGGKYEFSPNVKHYACFVDLLGRAGRFQEAFKFVRDMPFEPTKVIWGSLLYASKAQGNLEFSEFSARKLVELEPHNSAYYVVLSNLYAEMGRWSDVEKVRRTMLSRGLTKDLGSSSVELFPQEKIHELVE</sequence>
<dbReference type="InterPro" id="IPR046960">
    <property type="entry name" value="PPR_At4g14850-like_plant"/>
</dbReference>
<dbReference type="Pfam" id="PF20431">
    <property type="entry name" value="E_motif"/>
    <property type="match status" value="1"/>
</dbReference>
<dbReference type="NCBIfam" id="TIGR00756">
    <property type="entry name" value="PPR"/>
    <property type="match status" value="3"/>
</dbReference>
<keyword evidence="4" id="KW-1185">Reference proteome</keyword>
<dbReference type="InterPro" id="IPR046848">
    <property type="entry name" value="E_motif"/>
</dbReference>
<evidence type="ECO:0000313" key="4">
    <source>
        <dbReference type="Proteomes" id="UP001163823"/>
    </source>
</evidence>
<dbReference type="FunFam" id="1.25.40.10:FF:001204">
    <property type="entry name" value="Pentatricopeptide (PPR) repeat protein-like"/>
    <property type="match status" value="1"/>
</dbReference>
<dbReference type="PANTHER" id="PTHR47926">
    <property type="entry name" value="PENTATRICOPEPTIDE REPEAT-CONTAINING PROTEIN"/>
    <property type="match status" value="1"/>
</dbReference>
<dbReference type="InterPro" id="IPR011990">
    <property type="entry name" value="TPR-like_helical_dom_sf"/>
</dbReference>
<dbReference type="AlphaFoldDB" id="A0AAD7QA44"/>
<dbReference type="Pfam" id="PF01535">
    <property type="entry name" value="PPR"/>
    <property type="match status" value="1"/>
</dbReference>
<evidence type="ECO:0000313" key="3">
    <source>
        <dbReference type="EMBL" id="KAJ7977537.1"/>
    </source>
</evidence>
<dbReference type="PROSITE" id="PS51375">
    <property type="entry name" value="PPR"/>
    <property type="match status" value="4"/>
</dbReference>
<reference evidence="3" key="1">
    <citation type="journal article" date="2023" name="Science">
        <title>Elucidation of the pathway for biosynthesis of saponin adjuvants from the soapbark tree.</title>
        <authorList>
            <person name="Reed J."/>
            <person name="Orme A."/>
            <person name="El-Demerdash A."/>
            <person name="Owen C."/>
            <person name="Martin L.B.B."/>
            <person name="Misra R.C."/>
            <person name="Kikuchi S."/>
            <person name="Rejzek M."/>
            <person name="Martin A.C."/>
            <person name="Harkess A."/>
            <person name="Leebens-Mack J."/>
            <person name="Louveau T."/>
            <person name="Stephenson M.J."/>
            <person name="Osbourn A."/>
        </authorList>
    </citation>
    <scope>NUCLEOTIDE SEQUENCE</scope>
    <source>
        <strain evidence="3">S10</strain>
    </source>
</reference>
<dbReference type="PANTHER" id="PTHR47926:SF490">
    <property type="entry name" value="REPEAT-LIKE SUPERFAMILY PROTEIN, PUTATIVE-RELATED"/>
    <property type="match status" value="1"/>
</dbReference>
<feature type="repeat" description="PPR" evidence="2">
    <location>
        <begin position="174"/>
        <end position="208"/>
    </location>
</feature>
<organism evidence="3 4">
    <name type="scientific">Quillaja saponaria</name>
    <name type="common">Soap bark tree</name>
    <dbReference type="NCBI Taxonomy" id="32244"/>
    <lineage>
        <taxon>Eukaryota</taxon>
        <taxon>Viridiplantae</taxon>
        <taxon>Streptophyta</taxon>
        <taxon>Embryophyta</taxon>
        <taxon>Tracheophyta</taxon>
        <taxon>Spermatophyta</taxon>
        <taxon>Magnoliopsida</taxon>
        <taxon>eudicotyledons</taxon>
        <taxon>Gunneridae</taxon>
        <taxon>Pentapetalae</taxon>
        <taxon>rosids</taxon>
        <taxon>fabids</taxon>
        <taxon>Fabales</taxon>
        <taxon>Quillajaceae</taxon>
        <taxon>Quillaja</taxon>
    </lineage>
</organism>
<dbReference type="Gene3D" id="1.25.40.10">
    <property type="entry name" value="Tetratricopeptide repeat domain"/>
    <property type="match status" value="4"/>
</dbReference>
<name>A0AAD7QA44_QUISA</name>
<proteinExistence type="predicted"/>
<accession>A0AAD7QA44</accession>
<evidence type="ECO:0000256" key="1">
    <source>
        <dbReference type="ARBA" id="ARBA00022737"/>
    </source>
</evidence>
<gene>
    <name evidence="3" type="ORF">O6P43_007148</name>
</gene>
<feature type="repeat" description="PPR" evidence="2">
    <location>
        <begin position="244"/>
        <end position="274"/>
    </location>
</feature>
<evidence type="ECO:0000256" key="2">
    <source>
        <dbReference type="PROSITE-ProRule" id="PRU00708"/>
    </source>
</evidence>
<keyword evidence="1" id="KW-0677">Repeat</keyword>
<dbReference type="GO" id="GO:0009451">
    <property type="term" value="P:RNA modification"/>
    <property type="evidence" value="ECO:0007669"/>
    <property type="project" value="InterPro"/>
</dbReference>
<dbReference type="EMBL" id="JARAOO010000003">
    <property type="protein sequence ID" value="KAJ7977537.1"/>
    <property type="molecule type" value="Genomic_DNA"/>
</dbReference>
<dbReference type="GO" id="GO:0003723">
    <property type="term" value="F:RNA binding"/>
    <property type="evidence" value="ECO:0007669"/>
    <property type="project" value="InterPro"/>
</dbReference>
<dbReference type="InterPro" id="IPR002885">
    <property type="entry name" value="PPR_rpt"/>
</dbReference>